<dbReference type="EMBL" id="AP019400">
    <property type="protein sequence ID" value="BBI34325.1"/>
    <property type="molecule type" value="Genomic_DNA"/>
</dbReference>
<protein>
    <recommendedName>
        <fullName evidence="1">DUF6933 domain-containing protein</fullName>
    </recommendedName>
</protein>
<gene>
    <name evidence="2" type="ORF">KCTCHS21_37240</name>
</gene>
<name>A0A3T1D8E5_9BACL</name>
<keyword evidence="3" id="KW-1185">Reference proteome</keyword>
<accession>A0A3T1D8E5</accession>
<dbReference type="InterPro" id="IPR053864">
    <property type="entry name" value="DUF6933"/>
</dbReference>
<evidence type="ECO:0000313" key="2">
    <source>
        <dbReference type="EMBL" id="BBI34325.1"/>
    </source>
</evidence>
<dbReference type="RefSeq" id="WP_130611459.1">
    <property type="nucleotide sequence ID" value="NZ_AP019400.1"/>
</dbReference>
<feature type="domain" description="DUF6933" evidence="1">
    <location>
        <begin position="3"/>
        <end position="153"/>
    </location>
</feature>
<evidence type="ECO:0000259" key="1">
    <source>
        <dbReference type="Pfam" id="PF22016"/>
    </source>
</evidence>
<dbReference type="Pfam" id="PF22016">
    <property type="entry name" value="DUF6933"/>
    <property type="match status" value="1"/>
</dbReference>
<evidence type="ECO:0000313" key="3">
    <source>
        <dbReference type="Proteomes" id="UP000289856"/>
    </source>
</evidence>
<dbReference type="KEGG" id="cohn:KCTCHS21_37240"/>
<sequence>MITISCTKKLFEVSSFIEEQNDESIDELFKWHANIFRLERKNNLIVINNKTRYGFILFGVKKEHFKRFNEIFINSLVENLRAEGVEDSIISKYVSRIDHIKFAKTNDRSVIGSMVDVVKMTEIIVGKFLPIKEMNIVELNKNNNKCPVVKLNIFPNDYMKETLNNYFGPADLKG</sequence>
<dbReference type="AlphaFoldDB" id="A0A3T1D8E5"/>
<proteinExistence type="predicted"/>
<dbReference type="Proteomes" id="UP000289856">
    <property type="component" value="Chromosome"/>
</dbReference>
<reference evidence="2 3" key="1">
    <citation type="submission" date="2019-01" db="EMBL/GenBank/DDBJ databases">
        <title>Complete genome sequence of Cohnella hallensis HS21 isolated from Korean fir (Abies koreana) rhizospheric soil.</title>
        <authorList>
            <person name="Jiang L."/>
            <person name="Kang S.W."/>
            <person name="Kim S."/>
            <person name="Jung J."/>
            <person name="Kim C.Y."/>
            <person name="Kim D.H."/>
            <person name="Kim S.W."/>
            <person name="Lee J."/>
        </authorList>
    </citation>
    <scope>NUCLEOTIDE SEQUENCE [LARGE SCALE GENOMIC DNA]</scope>
    <source>
        <strain evidence="2 3">HS21</strain>
    </source>
</reference>
<organism evidence="2 3">
    <name type="scientific">Cohnella abietis</name>
    <dbReference type="NCBI Taxonomy" id="2507935"/>
    <lineage>
        <taxon>Bacteria</taxon>
        <taxon>Bacillati</taxon>
        <taxon>Bacillota</taxon>
        <taxon>Bacilli</taxon>
        <taxon>Bacillales</taxon>
        <taxon>Paenibacillaceae</taxon>
        <taxon>Cohnella</taxon>
    </lineage>
</organism>
<dbReference type="OrthoDB" id="9801392at2"/>